<dbReference type="InParanoid" id="A0A2G5EFL7"/>
<name>A0A2G5EFL7_AQUCA</name>
<gene>
    <name evidence="1" type="ORF">AQUCO_00900716v1</name>
</gene>
<evidence type="ECO:0000313" key="1">
    <source>
        <dbReference type="EMBL" id="PIA54367.1"/>
    </source>
</evidence>
<dbReference type="AlphaFoldDB" id="A0A2G5EFL7"/>
<protein>
    <submittedName>
        <fullName evidence="1">Uncharacterized protein</fullName>
    </submittedName>
</protein>
<organism evidence="1 2">
    <name type="scientific">Aquilegia coerulea</name>
    <name type="common">Rocky mountain columbine</name>
    <dbReference type="NCBI Taxonomy" id="218851"/>
    <lineage>
        <taxon>Eukaryota</taxon>
        <taxon>Viridiplantae</taxon>
        <taxon>Streptophyta</taxon>
        <taxon>Embryophyta</taxon>
        <taxon>Tracheophyta</taxon>
        <taxon>Spermatophyta</taxon>
        <taxon>Magnoliopsida</taxon>
        <taxon>Ranunculales</taxon>
        <taxon>Ranunculaceae</taxon>
        <taxon>Thalictroideae</taxon>
        <taxon>Aquilegia</taxon>
    </lineage>
</organism>
<dbReference type="EMBL" id="KZ305026">
    <property type="protein sequence ID" value="PIA54367.1"/>
    <property type="molecule type" value="Genomic_DNA"/>
</dbReference>
<accession>A0A2G5EFL7</accession>
<evidence type="ECO:0000313" key="2">
    <source>
        <dbReference type="Proteomes" id="UP000230069"/>
    </source>
</evidence>
<reference evidence="1 2" key="1">
    <citation type="submission" date="2017-09" db="EMBL/GenBank/DDBJ databases">
        <title>WGS assembly of Aquilegia coerulea Goldsmith.</title>
        <authorList>
            <person name="Hodges S."/>
            <person name="Kramer E."/>
            <person name="Nordborg M."/>
            <person name="Tomkins J."/>
            <person name="Borevitz J."/>
            <person name="Derieg N."/>
            <person name="Yan J."/>
            <person name="Mihaltcheva S."/>
            <person name="Hayes R.D."/>
            <person name="Rokhsar D."/>
        </authorList>
    </citation>
    <scope>NUCLEOTIDE SEQUENCE [LARGE SCALE GENOMIC DNA]</scope>
    <source>
        <strain evidence="2">cv. Goldsmith</strain>
    </source>
</reference>
<dbReference type="Proteomes" id="UP000230069">
    <property type="component" value="Unassembled WGS sequence"/>
</dbReference>
<proteinExistence type="predicted"/>
<keyword evidence="2" id="KW-1185">Reference proteome</keyword>
<sequence length="74" mass="8678">MKFPQNDLTVTGQHLQLLCFRIVSIEITTIACRYSIRSYNCSKLRIYENCLMSTNHMQKVKVNFKMATDHSYSL</sequence>